<dbReference type="InterPro" id="IPR036097">
    <property type="entry name" value="HisK_dim/P_sf"/>
</dbReference>
<feature type="modified residue" description="Phosphohistidine" evidence="14">
    <location>
        <position position="1697"/>
    </location>
</feature>
<feature type="domain" description="PAS" evidence="20">
    <location>
        <begin position="330"/>
        <end position="385"/>
    </location>
</feature>
<dbReference type="SUPFAM" id="SSF52172">
    <property type="entry name" value="CheY-like"/>
    <property type="match status" value="2"/>
</dbReference>
<evidence type="ECO:0000256" key="12">
    <source>
        <dbReference type="ARBA" id="ARBA00023012"/>
    </source>
</evidence>
<dbReference type="Pfam" id="PF00512">
    <property type="entry name" value="HisKA"/>
    <property type="match status" value="1"/>
</dbReference>
<dbReference type="Gene3D" id="3.30.450.40">
    <property type="match status" value="2"/>
</dbReference>
<dbReference type="CDD" id="cd00082">
    <property type="entry name" value="HisKA"/>
    <property type="match status" value="1"/>
</dbReference>
<keyword evidence="4" id="KW-1003">Cell membrane</keyword>
<dbReference type="Gene3D" id="3.30.450.20">
    <property type="entry name" value="PAS domain"/>
    <property type="match status" value="3"/>
</dbReference>
<dbReference type="CDD" id="cd00088">
    <property type="entry name" value="HPT"/>
    <property type="match status" value="1"/>
</dbReference>
<dbReference type="InterPro" id="IPR006189">
    <property type="entry name" value="CHASE_dom"/>
</dbReference>
<evidence type="ECO:0000259" key="20">
    <source>
        <dbReference type="PROSITE" id="PS50112"/>
    </source>
</evidence>
<dbReference type="CDD" id="cd17546">
    <property type="entry name" value="REC_hyHK_CKI1_RcsC-like"/>
    <property type="match status" value="1"/>
</dbReference>
<dbReference type="Pfam" id="PF00072">
    <property type="entry name" value="Response_reg"/>
    <property type="match status" value="2"/>
</dbReference>
<evidence type="ECO:0000256" key="8">
    <source>
        <dbReference type="ARBA" id="ARBA00022741"/>
    </source>
</evidence>
<keyword evidence="10" id="KW-0067">ATP-binding</keyword>
<keyword evidence="13 17" id="KW-0472">Membrane</keyword>
<dbReference type="Pfam" id="PF13426">
    <property type="entry name" value="PAS_9"/>
    <property type="match status" value="2"/>
</dbReference>
<dbReference type="RefSeq" id="WP_190905525.1">
    <property type="nucleotide sequence ID" value="NZ_JACJTQ010000004.1"/>
</dbReference>
<sequence length="1752" mass="196604">MKIYRLASWLKSTKFIFHRTNQNYFYHLFGRSLPIAIGVIISVAVLLLWQNLLIYQHTEMTHLITQEANTIKTELSSRINTRILALERMAKRWEASGGTLQQVWEVDAATYLKDFNGYQAIAWVDVTAHVRWIAPVKGNEVVLNLDLMQNAERRTALLTARNLRQITLTPTLELKQGGKGFLVFLPLYVGEQFDGFLVGVFQIQSLLDRILQEETIHDYQMAIFDQHELIYKHGSLSVVDSTWLQTLTIDLYGINWQVQIAPSLALLQQKRSPLPTFVLIGGLFIAWTLALTLYFAQVARRRTHRIESINQELDLKISKLHQTETTLQSAMTLQQAILDSANYTIISTDTNGTICTFNAAAERWLGYTAAEVIGKTTPAIIHDSDEVVQRAKELSQELDRLIAPGFEVFVTKARLGQIDEREWTYIAKNGSRFPVLLSVTALYDQTGMLTGFLGIGSDIRRRKQAETELKESEAAIKSLYKITSTRHLSFEERIQKLLALGCELFNLEFGILGRVQNSQYEVMVVQSPNNALKKGDVFDIKQTLCCEVLDKDEPLTIEHTATTEWRNHPAYSAFGMESYIGTRVLVADKVHSTFSFSSHTPRAEKFKSAHQELLKLMAQWIGSEIERQQAEESLLQSESTLRSFFNSGAMMMGIVELHDNDVRHLSDNVTSAQFFGTTPEALKNQFATDLGVPRSHLNLWLDHYREAMQTQAPVKFEYPHATPNGEKWLEAIVCPIESHPGGQPRLSYVVEDITDRKQAEAELQEMSDALENAVAGVSKIDSQGRYIAVNQVYATITGYQPEEMLGMEWQQTVYPDDIEHMINAYDQMLRDGRVEVEARGIRKDGTLFYKQVVMISIYDEQQQFVGQHCFMKDITDRKLAEEALQQQLRQTLLLKQITQQIRQSLDTKKIFETAAIQIGQAFKVERCAIHSYVNNPSPRIPIVAEYVVPGYTSILDFEIPVDGNPHAEKIMAQDDAIACSDVYADPLLQNAQSISRQIGLKSMLAIRTSYQGNPNGIIVVQQCSYFRQWTQEEIELLEAVAAQLGIALVQADLLEQEIRQREELTLKNFALEQAKREADSANRAKSEFVAMMSHEIRTPMNAVIGMTGLLLDTELNPKQQDFVQIIRNSGDSLLSIINDILDFSKIESGKLDLEMHPLNLRNCIEGAIDLVAANAAEKDIELGYLIAPQTPSVILGDVTRLRQILVNLLSNAIKFTEAGEVILSVTAHIINSSVPEEATVYEIQVAVKDTGIGVPVDRLHRLFKSFSQVDASTTRHYGGTGLGLAISKRLSKMMGGTMWVESQGNVGGTPPPQWQACTNHPITSLGSTFYFTMLAQSAVDSASVELIEQLPNLSGTRLLIVDDNATNRKILTLQAETWGMIIRAAQSGAEALSWLQQGETFDVAILDMQMPEMDGLTLAEKIHQHPNCLNLPLLMLTSIGKLDTSSQIFTTHFTNCLSKPIKQSQLHEVLTHALGTRLIKLHQHSSKAQRPDTKLSKTLPLRILLAEDHLVNQKVALLMLERMGYRADVAANGMEVLQALHRQPYDVVLMDVQMPEMDGLETSRRICQEWLADSRPRIIAMTANAMQGDREECLAAGMDDYISKPIKMEELETALRKCNFHHQVENLSSSSEPRTSTHNSSVLDFQALKSLREMVNGNQSALAELINCYLTEAPKLVQVILDASHKADANALRQAAHSLKSSSATLGAIHFAELCKELEICGRSGNLTVIEEVVARLQIEYNLVKAALQEFN</sequence>
<protein>
    <recommendedName>
        <fullName evidence="3">histidine kinase</fullName>
        <ecNumber evidence="3">2.7.13.3</ecNumber>
    </recommendedName>
</protein>
<dbReference type="PROSITE" id="PS50112">
    <property type="entry name" value="PAS"/>
    <property type="match status" value="2"/>
</dbReference>
<evidence type="ECO:0000259" key="23">
    <source>
        <dbReference type="PROSITE" id="PS50894"/>
    </source>
</evidence>
<dbReference type="Proteomes" id="UP000660381">
    <property type="component" value="Unassembled WGS sequence"/>
</dbReference>
<keyword evidence="7 17" id="KW-0812">Transmembrane</keyword>
<dbReference type="InterPro" id="IPR036890">
    <property type="entry name" value="HATPase_C_sf"/>
</dbReference>
<keyword evidence="12" id="KW-0902">Two-component regulatory system</keyword>
<dbReference type="Gene3D" id="1.20.120.160">
    <property type="entry name" value="HPT domain"/>
    <property type="match status" value="1"/>
</dbReference>
<dbReference type="InterPro" id="IPR000014">
    <property type="entry name" value="PAS"/>
</dbReference>
<dbReference type="CDD" id="cd00130">
    <property type="entry name" value="PAS"/>
    <property type="match status" value="3"/>
</dbReference>
<evidence type="ECO:0000256" key="2">
    <source>
        <dbReference type="ARBA" id="ARBA00004651"/>
    </source>
</evidence>
<evidence type="ECO:0000256" key="14">
    <source>
        <dbReference type="PROSITE-ProRule" id="PRU00110"/>
    </source>
</evidence>
<dbReference type="NCBIfam" id="TIGR00229">
    <property type="entry name" value="sensory_box"/>
    <property type="match status" value="3"/>
</dbReference>
<feature type="domain" description="CHASE" evidence="22">
    <location>
        <begin position="130"/>
        <end position="213"/>
    </location>
</feature>
<feature type="domain" description="Response regulatory" evidence="19">
    <location>
        <begin position="1357"/>
        <end position="1474"/>
    </location>
</feature>
<evidence type="ECO:0000256" key="11">
    <source>
        <dbReference type="ARBA" id="ARBA00022989"/>
    </source>
</evidence>
<feature type="domain" description="Response regulatory" evidence="19">
    <location>
        <begin position="1502"/>
        <end position="1619"/>
    </location>
</feature>
<evidence type="ECO:0000313" key="24">
    <source>
        <dbReference type="EMBL" id="MBD2690990.1"/>
    </source>
</evidence>
<dbReference type="SMART" id="SM00448">
    <property type="entry name" value="REC"/>
    <property type="match status" value="2"/>
</dbReference>
<dbReference type="Pfam" id="PF02518">
    <property type="entry name" value="HATPase_c"/>
    <property type="match status" value="1"/>
</dbReference>
<dbReference type="SUPFAM" id="SSF47384">
    <property type="entry name" value="Homodimeric domain of signal transducing histidine kinase"/>
    <property type="match status" value="1"/>
</dbReference>
<dbReference type="InterPro" id="IPR004358">
    <property type="entry name" value="Sig_transdc_His_kin-like_C"/>
</dbReference>
<dbReference type="InterPro" id="IPR011006">
    <property type="entry name" value="CheY-like_superfamily"/>
</dbReference>
<keyword evidence="16" id="KW-0175">Coiled coil</keyword>
<dbReference type="SUPFAM" id="SSF47226">
    <property type="entry name" value="Histidine-containing phosphotransfer domain, HPT domain"/>
    <property type="match status" value="1"/>
</dbReference>
<dbReference type="SMART" id="SM00387">
    <property type="entry name" value="HATPase_c"/>
    <property type="match status" value="1"/>
</dbReference>
<dbReference type="EC" id="2.7.13.3" evidence="3"/>
<keyword evidence="5 15" id="KW-0597">Phosphoprotein</keyword>
<evidence type="ECO:0000256" key="5">
    <source>
        <dbReference type="ARBA" id="ARBA00022553"/>
    </source>
</evidence>
<dbReference type="InterPro" id="IPR001789">
    <property type="entry name" value="Sig_transdc_resp-reg_receiver"/>
</dbReference>
<evidence type="ECO:0000259" key="19">
    <source>
        <dbReference type="PROSITE" id="PS50110"/>
    </source>
</evidence>
<comment type="subcellular location">
    <subcellularLocation>
        <location evidence="2">Cell membrane</location>
        <topology evidence="2">Multi-pass membrane protein</topology>
    </subcellularLocation>
</comment>
<dbReference type="Gene3D" id="3.30.450.350">
    <property type="entry name" value="CHASE domain"/>
    <property type="match status" value="1"/>
</dbReference>
<dbReference type="CDD" id="cd00156">
    <property type="entry name" value="REC"/>
    <property type="match status" value="1"/>
</dbReference>
<evidence type="ECO:0000256" key="9">
    <source>
        <dbReference type="ARBA" id="ARBA00022777"/>
    </source>
</evidence>
<evidence type="ECO:0000313" key="25">
    <source>
        <dbReference type="Proteomes" id="UP000660381"/>
    </source>
</evidence>
<dbReference type="PROSITE" id="PS50110">
    <property type="entry name" value="RESPONSE_REGULATORY"/>
    <property type="match status" value="2"/>
</dbReference>
<dbReference type="InterPro" id="IPR042240">
    <property type="entry name" value="CHASE_sf"/>
</dbReference>
<dbReference type="SUPFAM" id="SSF55874">
    <property type="entry name" value="ATPase domain of HSP90 chaperone/DNA topoisomerase II/histidine kinase"/>
    <property type="match status" value="1"/>
</dbReference>
<dbReference type="SMART" id="SM00091">
    <property type="entry name" value="PAS"/>
    <property type="match status" value="3"/>
</dbReference>
<evidence type="ECO:0000256" key="4">
    <source>
        <dbReference type="ARBA" id="ARBA00022475"/>
    </source>
</evidence>
<evidence type="ECO:0000256" key="10">
    <source>
        <dbReference type="ARBA" id="ARBA00022840"/>
    </source>
</evidence>
<dbReference type="Pfam" id="PF01627">
    <property type="entry name" value="Hpt"/>
    <property type="match status" value="1"/>
</dbReference>
<dbReference type="SUPFAM" id="SSF55785">
    <property type="entry name" value="PYP-like sensor domain (PAS domain)"/>
    <property type="match status" value="3"/>
</dbReference>
<accession>A0ABR8IZH9</accession>
<reference evidence="24 25" key="1">
    <citation type="journal article" date="2020" name="ISME J.">
        <title>Comparative genomics reveals insights into cyanobacterial evolution and habitat adaptation.</title>
        <authorList>
            <person name="Chen M.Y."/>
            <person name="Teng W.K."/>
            <person name="Zhao L."/>
            <person name="Hu C.X."/>
            <person name="Zhou Y.K."/>
            <person name="Han B.P."/>
            <person name="Song L.R."/>
            <person name="Shu W.S."/>
        </authorList>
    </citation>
    <scope>NUCLEOTIDE SEQUENCE [LARGE SCALE GENOMIC DNA]</scope>
    <source>
        <strain evidence="24 25">FACHB-362</strain>
    </source>
</reference>
<keyword evidence="11 17" id="KW-1133">Transmembrane helix</keyword>
<evidence type="ECO:0000259" key="21">
    <source>
        <dbReference type="PROSITE" id="PS50113"/>
    </source>
</evidence>
<dbReference type="PANTHER" id="PTHR45339:SF1">
    <property type="entry name" value="HYBRID SIGNAL TRANSDUCTION HISTIDINE KINASE J"/>
    <property type="match status" value="1"/>
</dbReference>
<evidence type="ECO:0000256" key="15">
    <source>
        <dbReference type="PROSITE-ProRule" id="PRU00169"/>
    </source>
</evidence>
<dbReference type="InterPro" id="IPR000700">
    <property type="entry name" value="PAS-assoc_C"/>
</dbReference>
<feature type="domain" description="PAC" evidence="21">
    <location>
        <begin position="712"/>
        <end position="765"/>
    </location>
</feature>
<keyword evidence="8" id="KW-0547">Nucleotide-binding</keyword>
<dbReference type="InterPro" id="IPR001610">
    <property type="entry name" value="PAC"/>
</dbReference>
<dbReference type="Gene3D" id="3.30.565.10">
    <property type="entry name" value="Histidine kinase-like ATPase, C-terminal domain"/>
    <property type="match status" value="1"/>
</dbReference>
<evidence type="ECO:0000256" key="7">
    <source>
        <dbReference type="ARBA" id="ARBA00022692"/>
    </source>
</evidence>
<dbReference type="EMBL" id="JACJTQ010000004">
    <property type="protein sequence ID" value="MBD2690990.1"/>
    <property type="molecule type" value="Genomic_DNA"/>
</dbReference>
<dbReference type="SMART" id="SM00086">
    <property type="entry name" value="PAC"/>
    <property type="match status" value="2"/>
</dbReference>
<feature type="domain" description="Histidine kinase" evidence="18">
    <location>
        <begin position="1091"/>
        <end position="1307"/>
    </location>
</feature>
<dbReference type="PROSITE" id="PS50113">
    <property type="entry name" value="PAC"/>
    <property type="match status" value="3"/>
</dbReference>
<evidence type="ECO:0000256" key="13">
    <source>
        <dbReference type="ARBA" id="ARBA00023136"/>
    </source>
</evidence>
<feature type="modified residue" description="4-aspartylphosphate" evidence="15">
    <location>
        <position position="1551"/>
    </location>
</feature>
<feature type="domain" description="HPt" evidence="23">
    <location>
        <begin position="1658"/>
        <end position="1751"/>
    </location>
</feature>
<dbReference type="Gene3D" id="1.10.287.130">
    <property type="match status" value="1"/>
</dbReference>
<name>A0ABR8IZH9_9NOST</name>
<dbReference type="CDD" id="cd16922">
    <property type="entry name" value="HATPase_EvgS-ArcB-TorS-like"/>
    <property type="match status" value="1"/>
</dbReference>
<dbReference type="PROSITE" id="PS50839">
    <property type="entry name" value="CHASE"/>
    <property type="match status" value="1"/>
</dbReference>
<comment type="catalytic activity">
    <reaction evidence="1">
        <text>ATP + protein L-histidine = ADP + protein N-phospho-L-histidine.</text>
        <dbReference type="EC" id="2.7.13.3"/>
    </reaction>
</comment>
<dbReference type="InterPro" id="IPR003018">
    <property type="entry name" value="GAF"/>
</dbReference>
<feature type="coiled-coil region" evidence="16">
    <location>
        <begin position="1054"/>
        <end position="1091"/>
    </location>
</feature>
<evidence type="ECO:0000256" key="6">
    <source>
        <dbReference type="ARBA" id="ARBA00022679"/>
    </source>
</evidence>
<evidence type="ECO:0000256" key="1">
    <source>
        <dbReference type="ARBA" id="ARBA00000085"/>
    </source>
</evidence>
<evidence type="ECO:0000256" key="3">
    <source>
        <dbReference type="ARBA" id="ARBA00012438"/>
    </source>
</evidence>
<dbReference type="PROSITE" id="PS50109">
    <property type="entry name" value="HIS_KIN"/>
    <property type="match status" value="1"/>
</dbReference>
<dbReference type="SUPFAM" id="SSF55781">
    <property type="entry name" value="GAF domain-like"/>
    <property type="match status" value="2"/>
</dbReference>
<proteinExistence type="predicted"/>
<feature type="domain" description="PAS" evidence="20">
    <location>
        <begin position="762"/>
        <end position="832"/>
    </location>
</feature>
<dbReference type="Gene3D" id="3.40.50.2300">
    <property type="match status" value="2"/>
</dbReference>
<keyword evidence="25" id="KW-1185">Reference proteome</keyword>
<dbReference type="SMART" id="SM01079">
    <property type="entry name" value="CHASE"/>
    <property type="match status" value="1"/>
</dbReference>
<dbReference type="InterPro" id="IPR029016">
    <property type="entry name" value="GAF-like_dom_sf"/>
</dbReference>
<feature type="transmembrane region" description="Helical" evidence="17">
    <location>
        <begin position="277"/>
        <end position="296"/>
    </location>
</feature>
<dbReference type="InterPro" id="IPR036641">
    <property type="entry name" value="HPT_dom_sf"/>
</dbReference>
<feature type="modified residue" description="4-aspartylphosphate" evidence="15">
    <location>
        <position position="1407"/>
    </location>
</feature>
<dbReference type="InterPro" id="IPR003661">
    <property type="entry name" value="HisK_dim/P_dom"/>
</dbReference>
<dbReference type="PROSITE" id="PS50894">
    <property type="entry name" value="HPT"/>
    <property type="match status" value="1"/>
</dbReference>
<organism evidence="24 25">
    <name type="scientific">Anabaena catenula FACHB-362</name>
    <dbReference type="NCBI Taxonomy" id="2692877"/>
    <lineage>
        <taxon>Bacteria</taxon>
        <taxon>Bacillati</taxon>
        <taxon>Cyanobacteriota</taxon>
        <taxon>Cyanophyceae</taxon>
        <taxon>Nostocales</taxon>
        <taxon>Nostocaceae</taxon>
        <taxon>Anabaena</taxon>
    </lineage>
</organism>
<evidence type="ECO:0000259" key="18">
    <source>
        <dbReference type="PROSITE" id="PS50109"/>
    </source>
</evidence>
<dbReference type="PANTHER" id="PTHR45339">
    <property type="entry name" value="HYBRID SIGNAL TRANSDUCTION HISTIDINE KINASE J"/>
    <property type="match status" value="1"/>
</dbReference>
<dbReference type="SMART" id="SM00388">
    <property type="entry name" value="HisKA"/>
    <property type="match status" value="1"/>
</dbReference>
<evidence type="ECO:0000256" key="17">
    <source>
        <dbReference type="SAM" id="Phobius"/>
    </source>
</evidence>
<feature type="domain" description="PAC" evidence="21">
    <location>
        <begin position="419"/>
        <end position="471"/>
    </location>
</feature>
<dbReference type="Pfam" id="PF03924">
    <property type="entry name" value="CHASE"/>
    <property type="match status" value="1"/>
</dbReference>
<keyword evidence="6" id="KW-0808">Transferase</keyword>
<evidence type="ECO:0000259" key="22">
    <source>
        <dbReference type="PROSITE" id="PS50839"/>
    </source>
</evidence>
<evidence type="ECO:0000256" key="16">
    <source>
        <dbReference type="SAM" id="Coils"/>
    </source>
</evidence>
<comment type="caution">
    <text evidence="24">The sequence shown here is derived from an EMBL/GenBank/DDBJ whole genome shotgun (WGS) entry which is preliminary data.</text>
</comment>
<dbReference type="SMART" id="SM00065">
    <property type="entry name" value="GAF"/>
    <property type="match status" value="2"/>
</dbReference>
<dbReference type="Pfam" id="PF01590">
    <property type="entry name" value="GAF"/>
    <property type="match status" value="2"/>
</dbReference>
<dbReference type="InterPro" id="IPR035965">
    <property type="entry name" value="PAS-like_dom_sf"/>
</dbReference>
<keyword evidence="9" id="KW-0418">Kinase</keyword>
<dbReference type="SMART" id="SM00073">
    <property type="entry name" value="HPT"/>
    <property type="match status" value="1"/>
</dbReference>
<dbReference type="PRINTS" id="PR00344">
    <property type="entry name" value="BCTRLSENSOR"/>
</dbReference>
<feature type="transmembrane region" description="Helical" evidence="17">
    <location>
        <begin position="33"/>
        <end position="54"/>
    </location>
</feature>
<dbReference type="InterPro" id="IPR003594">
    <property type="entry name" value="HATPase_dom"/>
</dbReference>
<dbReference type="InterPro" id="IPR005467">
    <property type="entry name" value="His_kinase_dom"/>
</dbReference>
<gene>
    <name evidence="24" type="ORF">H6G68_04315</name>
</gene>
<feature type="domain" description="PAC" evidence="21">
    <location>
        <begin position="834"/>
        <end position="886"/>
    </location>
</feature>
<dbReference type="InterPro" id="IPR008207">
    <property type="entry name" value="Sig_transdc_His_kin_Hpt_dom"/>
</dbReference>